<reference evidence="3 4" key="1">
    <citation type="submission" date="2020-12" db="EMBL/GenBank/DDBJ databases">
        <title>HMF7856_wgs.fasta genome submission.</title>
        <authorList>
            <person name="Kang H."/>
            <person name="Kim H."/>
            <person name="Joh K."/>
        </authorList>
    </citation>
    <scope>NUCLEOTIDE SEQUENCE [LARGE SCALE GENOMIC DNA]</scope>
    <source>
        <strain evidence="3 4">HMF7856</strain>
    </source>
</reference>
<dbReference type="InterPro" id="IPR002110">
    <property type="entry name" value="Ankyrin_rpt"/>
</dbReference>
<evidence type="ECO:0000256" key="1">
    <source>
        <dbReference type="ARBA" id="ARBA00022737"/>
    </source>
</evidence>
<proteinExistence type="predicted"/>
<dbReference type="AlphaFoldDB" id="A0A6I4I630"/>
<dbReference type="EMBL" id="CP066775">
    <property type="protein sequence ID" value="QQL50528.1"/>
    <property type="molecule type" value="Genomic_DNA"/>
</dbReference>
<dbReference type="Gene3D" id="1.25.40.20">
    <property type="entry name" value="Ankyrin repeat-containing domain"/>
    <property type="match status" value="1"/>
</dbReference>
<dbReference type="PROSITE" id="PS50088">
    <property type="entry name" value="ANK_REPEAT"/>
    <property type="match status" value="1"/>
</dbReference>
<dbReference type="Pfam" id="PF12796">
    <property type="entry name" value="Ank_2"/>
    <property type="match status" value="1"/>
</dbReference>
<dbReference type="Proteomes" id="UP000429232">
    <property type="component" value="Chromosome"/>
</dbReference>
<gene>
    <name evidence="3" type="ORF">GO620_003475</name>
</gene>
<keyword evidence="4" id="KW-1185">Reference proteome</keyword>
<name>A0A6I4I630_9SPHI</name>
<dbReference type="SUPFAM" id="SSF48403">
    <property type="entry name" value="Ankyrin repeat"/>
    <property type="match status" value="1"/>
</dbReference>
<dbReference type="RefSeq" id="WP_157526369.1">
    <property type="nucleotide sequence ID" value="NZ_CP066775.1"/>
</dbReference>
<dbReference type="KEGG" id="mgik:GO620_003475"/>
<evidence type="ECO:0000256" key="2">
    <source>
        <dbReference type="ARBA" id="ARBA00023043"/>
    </source>
</evidence>
<accession>A0A6I4I630</accession>
<keyword evidence="2" id="KW-0040">ANK repeat</keyword>
<dbReference type="PROSITE" id="PS50297">
    <property type="entry name" value="ANK_REP_REGION"/>
    <property type="match status" value="1"/>
</dbReference>
<dbReference type="SMART" id="SM00248">
    <property type="entry name" value="ANK"/>
    <property type="match status" value="3"/>
</dbReference>
<dbReference type="PANTHER" id="PTHR24171:SF9">
    <property type="entry name" value="ANKYRIN REPEAT DOMAIN-CONTAINING PROTEIN 39"/>
    <property type="match status" value="1"/>
</dbReference>
<protein>
    <submittedName>
        <fullName evidence="3">Ankyrin repeat domain-containing protein</fullName>
    </submittedName>
</protein>
<dbReference type="PANTHER" id="PTHR24171">
    <property type="entry name" value="ANKYRIN REPEAT DOMAIN-CONTAINING PROTEIN 39-RELATED"/>
    <property type="match status" value="1"/>
</dbReference>
<dbReference type="InterPro" id="IPR036770">
    <property type="entry name" value="Ankyrin_rpt-contain_sf"/>
</dbReference>
<evidence type="ECO:0000313" key="3">
    <source>
        <dbReference type="EMBL" id="QQL50528.1"/>
    </source>
</evidence>
<organism evidence="3 4">
    <name type="scientific">Mucilaginibacter ginkgonis</name>
    <dbReference type="NCBI Taxonomy" id="2682091"/>
    <lineage>
        <taxon>Bacteria</taxon>
        <taxon>Pseudomonadati</taxon>
        <taxon>Bacteroidota</taxon>
        <taxon>Sphingobacteriia</taxon>
        <taxon>Sphingobacteriales</taxon>
        <taxon>Sphingobacteriaceae</taxon>
        <taxon>Mucilaginibacter</taxon>
    </lineage>
</organism>
<evidence type="ECO:0000313" key="4">
    <source>
        <dbReference type="Proteomes" id="UP000429232"/>
    </source>
</evidence>
<keyword evidence="1" id="KW-0677">Repeat</keyword>
<sequence>MQASELYKLVNQVDLVSLRTVLEGDPSLANGGIPCSDAQPEMKGHPLHRLCDLVFAKIITEEKAIEIAKILLEFNADINGYQSKGDNNTPLLAAASLHAEKLGIFYIEQGADFSYTDHDGATALHWAAFCGRDQLVEVLIAKGANIDQPDITFNSTPIGWAVHTLTSGDNGNQYHQINCIQLLLKAGADKTKLDADTIAYVNTLAAV</sequence>